<dbReference type="OrthoDB" id="300709at2759"/>
<evidence type="ECO:0000256" key="1">
    <source>
        <dbReference type="ARBA" id="ARBA00006328"/>
    </source>
</evidence>
<evidence type="ECO:0000256" key="3">
    <source>
        <dbReference type="ARBA" id="ARBA00023002"/>
    </source>
</evidence>
<dbReference type="PANTHER" id="PTHR42748:SF30">
    <property type="entry name" value="NMRA-LIKE DOMAIN-CONTAINING PROTEIN"/>
    <property type="match status" value="1"/>
</dbReference>
<protein>
    <submittedName>
        <fullName evidence="5">NmrA-like family domain-containing protein 1</fullName>
    </submittedName>
</protein>
<dbReference type="GO" id="GO:0016491">
    <property type="term" value="F:oxidoreductase activity"/>
    <property type="evidence" value="ECO:0007669"/>
    <property type="project" value="UniProtKB-KW"/>
</dbReference>
<comment type="similarity">
    <text evidence="1">Belongs to the NmrA-type oxidoreductase family.</text>
</comment>
<dbReference type="InterPro" id="IPR051164">
    <property type="entry name" value="NmrA-like_oxidored"/>
</dbReference>
<dbReference type="Proteomes" id="UP000481288">
    <property type="component" value="Unassembled WGS sequence"/>
</dbReference>
<evidence type="ECO:0000256" key="2">
    <source>
        <dbReference type="ARBA" id="ARBA00022857"/>
    </source>
</evidence>
<comment type="caution">
    <text evidence="5">The sequence shown here is derived from an EMBL/GenBank/DDBJ whole genome shotgun (WGS) entry which is preliminary data.</text>
</comment>
<feature type="domain" description="NmrA-like" evidence="4">
    <location>
        <begin position="6"/>
        <end position="243"/>
    </location>
</feature>
<dbReference type="EMBL" id="QGMG01000708">
    <property type="protein sequence ID" value="TVY51917.1"/>
    <property type="molecule type" value="Genomic_DNA"/>
</dbReference>
<dbReference type="InterPro" id="IPR036291">
    <property type="entry name" value="NAD(P)-bd_dom_sf"/>
</dbReference>
<dbReference type="Gene3D" id="3.40.50.720">
    <property type="entry name" value="NAD(P)-binding Rossmann-like Domain"/>
    <property type="match status" value="1"/>
</dbReference>
<keyword evidence="2" id="KW-0521">NADP</keyword>
<dbReference type="InterPro" id="IPR008030">
    <property type="entry name" value="NmrA-like"/>
</dbReference>
<dbReference type="Pfam" id="PF05368">
    <property type="entry name" value="NmrA"/>
    <property type="match status" value="1"/>
</dbReference>
<dbReference type="PANTHER" id="PTHR42748">
    <property type="entry name" value="NITROGEN METABOLITE REPRESSION PROTEIN NMRA FAMILY MEMBER"/>
    <property type="match status" value="1"/>
</dbReference>
<gene>
    <name evidence="5" type="primary">NMRAL1_14</name>
    <name evidence="5" type="ORF">LCER1_G007592</name>
</gene>
<dbReference type="GO" id="GO:0005634">
    <property type="term" value="C:nucleus"/>
    <property type="evidence" value="ECO:0007669"/>
    <property type="project" value="TreeGrafter"/>
</dbReference>
<proteinExistence type="inferred from homology"/>
<organism evidence="5 6">
    <name type="scientific">Lachnellula cervina</name>
    <dbReference type="NCBI Taxonomy" id="1316786"/>
    <lineage>
        <taxon>Eukaryota</taxon>
        <taxon>Fungi</taxon>
        <taxon>Dikarya</taxon>
        <taxon>Ascomycota</taxon>
        <taxon>Pezizomycotina</taxon>
        <taxon>Leotiomycetes</taxon>
        <taxon>Helotiales</taxon>
        <taxon>Lachnaceae</taxon>
        <taxon>Lachnellula</taxon>
    </lineage>
</organism>
<dbReference type="SUPFAM" id="SSF51735">
    <property type="entry name" value="NAD(P)-binding Rossmann-fold domains"/>
    <property type="match status" value="1"/>
</dbReference>
<reference evidence="5 6" key="1">
    <citation type="submission" date="2018-05" db="EMBL/GenBank/DDBJ databases">
        <title>Whole genome sequencing for identification of molecular markers to develop diagnostic detection tools for the regulated plant pathogen Lachnellula willkommii.</title>
        <authorList>
            <person name="Giroux E."/>
            <person name="Bilodeau G."/>
        </authorList>
    </citation>
    <scope>NUCLEOTIDE SEQUENCE [LARGE SCALE GENOMIC DNA]</scope>
    <source>
        <strain evidence="5 6">CBS 625.97</strain>
    </source>
</reference>
<evidence type="ECO:0000313" key="5">
    <source>
        <dbReference type="EMBL" id="TVY51917.1"/>
    </source>
</evidence>
<evidence type="ECO:0000259" key="4">
    <source>
        <dbReference type="Pfam" id="PF05368"/>
    </source>
</evidence>
<keyword evidence="6" id="KW-1185">Reference proteome</keyword>
<evidence type="ECO:0000313" key="6">
    <source>
        <dbReference type="Proteomes" id="UP000481288"/>
    </source>
</evidence>
<sequence length="353" mass="39212">MSATNKKLVVILGATGAQGFPTAKYLLQNSSTLFRIRAVTRDRNKPTAKELVALGAEVVEADYDNEAPLAAALAGAHAVFAITNFWDKASYDLEVAQGKLVNQLASQVPNLKSYIFSSLPDGRKSANGRFQNIIPYNAKAAIREDLYTYPALASITTEIFVAFYYQNWVKYQAVFGPLKDDNGTFVLSMPYSPSTRFPSTWADDTGVVVDSILRAGTKYYGKTVTLATELSPQDDMLALWANRIVPRSLVFRKPLKCSLRFADLGIKAVFKQVSAQEHQKRMSAGMPDHLAVAVTELCENLYHGEKTFGDDKNLISARDALQMPAKHKQIIPSSHKLKSWEEYVKEEDWSDIL</sequence>
<dbReference type="AlphaFoldDB" id="A0A7D8ULP0"/>
<accession>A0A7D8ULP0</accession>
<name>A0A7D8ULP0_9HELO</name>
<keyword evidence="3" id="KW-0560">Oxidoreductase</keyword>